<evidence type="ECO:0000256" key="5">
    <source>
        <dbReference type="SAM" id="MobiDB-lite"/>
    </source>
</evidence>
<dbReference type="Proteomes" id="UP000472272">
    <property type="component" value="Unplaced"/>
</dbReference>
<dbReference type="PANTHER" id="PTHR12577">
    <property type="entry name" value="DACHSHUND"/>
    <property type="match status" value="1"/>
</dbReference>
<dbReference type="FunFam" id="3.10.260.20:FF:000001">
    <property type="entry name" value="Dachshund homolog 1"/>
    <property type="match status" value="1"/>
</dbReference>
<dbReference type="GO" id="GO:0000978">
    <property type="term" value="F:RNA polymerase II cis-regulatory region sequence-specific DNA binding"/>
    <property type="evidence" value="ECO:0007669"/>
    <property type="project" value="TreeGrafter"/>
</dbReference>
<dbReference type="PANTHER" id="PTHR12577:SF7">
    <property type="entry name" value="DACHSHUND HOMOLOG 2"/>
    <property type="match status" value="1"/>
</dbReference>
<dbReference type="GO" id="GO:0000981">
    <property type="term" value="F:DNA-binding transcription factor activity, RNA polymerase II-specific"/>
    <property type="evidence" value="ECO:0007669"/>
    <property type="project" value="TreeGrafter"/>
</dbReference>
<name>A0A670K1F5_PODMU</name>
<dbReference type="Ensembl" id="ENSPMRT00000033253.1">
    <property type="protein sequence ID" value="ENSPMRP00000031353.1"/>
    <property type="gene ID" value="ENSPMRG00000020308.1"/>
</dbReference>
<feature type="region of interest" description="Disordered" evidence="5">
    <location>
        <begin position="1"/>
        <end position="26"/>
    </location>
</feature>
<evidence type="ECO:0000313" key="7">
    <source>
        <dbReference type="Ensembl" id="ENSPMRP00000031353.1"/>
    </source>
</evidence>
<evidence type="ECO:0000313" key="8">
    <source>
        <dbReference type="Proteomes" id="UP000472272"/>
    </source>
</evidence>
<keyword evidence="2" id="KW-0539">Nucleus</keyword>
<dbReference type="GeneTree" id="ENSGT00390000001134"/>
<evidence type="ECO:0000256" key="4">
    <source>
        <dbReference type="SAM" id="Coils"/>
    </source>
</evidence>
<evidence type="ECO:0000256" key="2">
    <source>
        <dbReference type="ARBA" id="ARBA00023242"/>
    </source>
</evidence>
<evidence type="ECO:0000259" key="6">
    <source>
        <dbReference type="Pfam" id="PF02437"/>
    </source>
</evidence>
<protein>
    <submittedName>
        <fullName evidence="7">Dachshund family transcription factor 2</fullName>
    </submittedName>
</protein>
<dbReference type="InterPro" id="IPR037000">
    <property type="entry name" value="Ski_DNA-bd_sf"/>
</dbReference>
<feature type="region of interest" description="Disordered" evidence="5">
    <location>
        <begin position="500"/>
        <end position="563"/>
    </location>
</feature>
<organism evidence="7 8">
    <name type="scientific">Podarcis muralis</name>
    <name type="common">Wall lizard</name>
    <name type="synonym">Lacerta muralis</name>
    <dbReference type="NCBI Taxonomy" id="64176"/>
    <lineage>
        <taxon>Eukaryota</taxon>
        <taxon>Metazoa</taxon>
        <taxon>Chordata</taxon>
        <taxon>Craniata</taxon>
        <taxon>Vertebrata</taxon>
        <taxon>Euteleostomi</taxon>
        <taxon>Lepidosauria</taxon>
        <taxon>Squamata</taxon>
        <taxon>Bifurcata</taxon>
        <taxon>Unidentata</taxon>
        <taxon>Episquamata</taxon>
        <taxon>Laterata</taxon>
        <taxon>Lacertibaenia</taxon>
        <taxon>Lacertidae</taxon>
        <taxon>Podarcis</taxon>
    </lineage>
</organism>
<evidence type="ECO:0000256" key="3">
    <source>
        <dbReference type="ARBA" id="ARBA00038192"/>
    </source>
</evidence>
<dbReference type="CDD" id="cd21081">
    <property type="entry name" value="DHD_Dac"/>
    <property type="match status" value="1"/>
</dbReference>
<sequence length="749" mass="79508">MRPGAPFTGTQRSGARERGPRPAPPRLASLSILSQWLAARLRPRRVALAAGRCRSALLLRPFAGKWEATPRAAGSWECARGVFSLPSPPLLPLSLLSRSASPSPPFPRVLQTVSGGKVEPARLDAVAAAAAAAAADDPGARGGVESMAVSSPPIIPATSSGGGGSGGSGGTGSASTAASAGGLFRADALYPSSPSESPRLTSSLIHSFIASTANAATGVPGSGAGAGGGGGGGGGNECKMVDLHGVKVASFLVDGQELICLPQVFDLFLKHLVGGLHTVYTKLKRLDIAPVVCTVEQVRILRGLGAIQPGVNRCKLITRKDFETLYNDCTNASSRPGRPPKRSLGVAIQENTRLLPHGVPGLLSPGLISPTDIRTLFFPDESHIKFAELKTLQIQGLTAAAMAEAMKLQKMKLMAMNSLHGSGSQNGTESENEELNSNAGIDLPFMMMPHPLLPVGLPPASVAMAMNQMNHLNTIANMAAAAQMHSPLSRAGASVIKERIHDSPSPAPSMEESQRPGSHASSHQSSSISSSPSQLDNTSDRIGMLPTNREGEPVDQEPGPNPKKLLKEKEEMQIGIPIMAPALEKIQLAGQSVPPGFRAPFLFADGLSSVETLLTNIQGLLKVAVDNARVQEKQIQQEKKELKMELCRERELRESLERQLTAELQNRAIIQKRLKKEKKAKRKLQEALEFESKRREQAEQALKQATSGDSLRMLNDAGIPDMEAERNGTQHDSAPMQENRAYIKPTIMY</sequence>
<proteinExistence type="inferred from homology"/>
<comment type="subcellular location">
    <subcellularLocation>
        <location evidence="1">Nucleus</location>
    </subcellularLocation>
</comment>
<feature type="domain" description="SKI/SNO/DAC" evidence="6">
    <location>
        <begin position="236"/>
        <end position="331"/>
    </location>
</feature>
<reference evidence="7" key="2">
    <citation type="submission" date="2025-09" db="UniProtKB">
        <authorList>
            <consortium name="Ensembl"/>
        </authorList>
    </citation>
    <scope>IDENTIFICATION</scope>
</reference>
<dbReference type="InterPro" id="IPR009061">
    <property type="entry name" value="DNA-bd_dom_put_sf"/>
</dbReference>
<accession>A0A670K1F5</accession>
<gene>
    <name evidence="7" type="primary">DACH2</name>
</gene>
<feature type="region of interest" description="Disordered" evidence="5">
    <location>
        <begin position="137"/>
        <end position="176"/>
    </location>
</feature>
<feature type="compositionally biased region" description="Low complexity" evidence="5">
    <location>
        <begin position="518"/>
        <end position="534"/>
    </location>
</feature>
<keyword evidence="4" id="KW-0175">Coiled coil</keyword>
<dbReference type="SUPFAM" id="SSF46955">
    <property type="entry name" value="Putative DNA-binding domain"/>
    <property type="match status" value="1"/>
</dbReference>
<dbReference type="GO" id="GO:0005634">
    <property type="term" value="C:nucleus"/>
    <property type="evidence" value="ECO:0007669"/>
    <property type="project" value="UniProtKB-SubCell"/>
</dbReference>
<feature type="coiled-coil region" evidence="4">
    <location>
        <begin position="621"/>
        <end position="708"/>
    </location>
</feature>
<dbReference type="Gene3D" id="3.10.260.20">
    <property type="entry name" value="Ski"/>
    <property type="match status" value="1"/>
</dbReference>
<dbReference type="AlphaFoldDB" id="A0A670K1F5"/>
<keyword evidence="8" id="KW-1185">Reference proteome</keyword>
<evidence type="ECO:0000256" key="1">
    <source>
        <dbReference type="ARBA" id="ARBA00004123"/>
    </source>
</evidence>
<dbReference type="GO" id="GO:0005667">
    <property type="term" value="C:transcription regulator complex"/>
    <property type="evidence" value="ECO:0007669"/>
    <property type="project" value="TreeGrafter"/>
</dbReference>
<comment type="similarity">
    <text evidence="3">Belongs to the DACH/dachshund family.</text>
</comment>
<dbReference type="InterPro" id="IPR003380">
    <property type="entry name" value="SKI/SNO/DAC"/>
</dbReference>
<feature type="compositionally biased region" description="Gly residues" evidence="5">
    <location>
        <begin position="160"/>
        <end position="172"/>
    </location>
</feature>
<reference evidence="7" key="1">
    <citation type="submission" date="2025-08" db="UniProtKB">
        <authorList>
            <consortium name="Ensembl"/>
        </authorList>
    </citation>
    <scope>IDENTIFICATION</scope>
</reference>
<dbReference type="InterPro" id="IPR052417">
    <property type="entry name" value="Dachshund_domain"/>
</dbReference>
<dbReference type="Pfam" id="PF02437">
    <property type="entry name" value="Ski_Sno_DHD"/>
    <property type="match status" value="1"/>
</dbReference>